<keyword evidence="4" id="KW-0804">Transcription</keyword>
<dbReference type="Pfam" id="PF08448">
    <property type="entry name" value="PAS_4"/>
    <property type="match status" value="1"/>
</dbReference>
<dbReference type="InterPro" id="IPR002078">
    <property type="entry name" value="Sigma_54_int"/>
</dbReference>
<dbReference type="InterPro" id="IPR013656">
    <property type="entry name" value="PAS_4"/>
</dbReference>
<keyword evidence="7" id="KW-1185">Reference proteome</keyword>
<keyword evidence="3" id="KW-0805">Transcription regulation</keyword>
<dbReference type="EMBL" id="JACSQO010000001">
    <property type="protein sequence ID" value="MBD7943193.1"/>
    <property type="molecule type" value="Genomic_DNA"/>
</dbReference>
<evidence type="ECO:0000256" key="3">
    <source>
        <dbReference type="ARBA" id="ARBA00023015"/>
    </source>
</evidence>
<comment type="caution">
    <text evidence="6">The sequence shown here is derived from an EMBL/GenBank/DDBJ whole genome shotgun (WGS) entry which is preliminary data.</text>
</comment>
<dbReference type="Gene3D" id="1.10.8.60">
    <property type="match status" value="1"/>
</dbReference>
<dbReference type="Pfam" id="PF14532">
    <property type="entry name" value="Sigma54_activ_2"/>
    <property type="match status" value="1"/>
</dbReference>
<keyword evidence="2" id="KW-0067">ATP-binding</keyword>
<gene>
    <name evidence="6" type="ORF">H9650_03600</name>
</gene>
<dbReference type="PANTHER" id="PTHR32071">
    <property type="entry name" value="TRANSCRIPTIONAL REGULATORY PROTEIN"/>
    <property type="match status" value="1"/>
</dbReference>
<evidence type="ECO:0000313" key="6">
    <source>
        <dbReference type="EMBL" id="MBD7943193.1"/>
    </source>
</evidence>
<protein>
    <submittedName>
        <fullName evidence="6">Sigma 54-interacting transcriptional regulator</fullName>
    </submittedName>
</protein>
<evidence type="ECO:0000256" key="2">
    <source>
        <dbReference type="ARBA" id="ARBA00022840"/>
    </source>
</evidence>
<dbReference type="InterPro" id="IPR058031">
    <property type="entry name" value="AAA_lid_NorR"/>
</dbReference>
<dbReference type="InterPro" id="IPR000014">
    <property type="entry name" value="PAS"/>
</dbReference>
<organism evidence="6 7">
    <name type="scientific">Psychrobacillus faecigallinarum</name>
    <dbReference type="NCBI Taxonomy" id="2762235"/>
    <lineage>
        <taxon>Bacteria</taxon>
        <taxon>Bacillati</taxon>
        <taxon>Bacillota</taxon>
        <taxon>Bacilli</taxon>
        <taxon>Bacillales</taxon>
        <taxon>Bacillaceae</taxon>
        <taxon>Psychrobacillus</taxon>
    </lineage>
</organism>
<dbReference type="Gene3D" id="3.30.450.20">
    <property type="entry name" value="PAS domain"/>
    <property type="match status" value="1"/>
</dbReference>
<dbReference type="PANTHER" id="PTHR32071:SF74">
    <property type="entry name" value="TRANSCRIPTIONAL ACTIVATOR ROCR"/>
    <property type="match status" value="1"/>
</dbReference>
<dbReference type="Pfam" id="PF25601">
    <property type="entry name" value="AAA_lid_14"/>
    <property type="match status" value="1"/>
</dbReference>
<dbReference type="PROSITE" id="PS00675">
    <property type="entry name" value="SIGMA54_INTERACT_1"/>
    <property type="match status" value="1"/>
</dbReference>
<dbReference type="InterPro" id="IPR009057">
    <property type="entry name" value="Homeodomain-like_sf"/>
</dbReference>
<dbReference type="SUPFAM" id="SSF55785">
    <property type="entry name" value="PYP-like sensor domain (PAS domain)"/>
    <property type="match status" value="1"/>
</dbReference>
<feature type="domain" description="Sigma-54 factor interaction" evidence="5">
    <location>
        <begin position="147"/>
        <end position="350"/>
    </location>
</feature>
<dbReference type="PRINTS" id="PR01590">
    <property type="entry name" value="HTHFIS"/>
</dbReference>
<keyword evidence="1" id="KW-0547">Nucleotide-binding</keyword>
<dbReference type="Pfam" id="PF02954">
    <property type="entry name" value="HTH_8"/>
    <property type="match status" value="1"/>
</dbReference>
<reference evidence="6 7" key="1">
    <citation type="submission" date="2020-08" db="EMBL/GenBank/DDBJ databases">
        <title>A Genomic Blueprint of the Chicken Gut Microbiome.</title>
        <authorList>
            <person name="Gilroy R."/>
            <person name="Ravi A."/>
            <person name="Getino M."/>
            <person name="Pursley I."/>
            <person name="Horton D.L."/>
            <person name="Alikhan N.-F."/>
            <person name="Baker D."/>
            <person name="Gharbi K."/>
            <person name="Hall N."/>
            <person name="Watson M."/>
            <person name="Adriaenssens E.M."/>
            <person name="Foster-Nyarko E."/>
            <person name="Jarju S."/>
            <person name="Secka A."/>
            <person name="Antonio M."/>
            <person name="Oren A."/>
            <person name="Chaudhuri R."/>
            <person name="La Ragione R.M."/>
            <person name="Hildebrand F."/>
            <person name="Pallen M.J."/>
        </authorList>
    </citation>
    <scope>NUCLEOTIDE SEQUENCE [LARGE SCALE GENOMIC DNA]</scope>
    <source>
        <strain evidence="6 7">Sa2BUA9</strain>
    </source>
</reference>
<name>A0ABR8R5Y9_9BACI</name>
<dbReference type="InterPro" id="IPR035965">
    <property type="entry name" value="PAS-like_dom_sf"/>
</dbReference>
<dbReference type="InterPro" id="IPR002197">
    <property type="entry name" value="HTH_Fis"/>
</dbReference>
<evidence type="ECO:0000256" key="4">
    <source>
        <dbReference type="ARBA" id="ARBA00023163"/>
    </source>
</evidence>
<dbReference type="InterPro" id="IPR025662">
    <property type="entry name" value="Sigma_54_int_dom_ATP-bd_1"/>
</dbReference>
<dbReference type="NCBIfam" id="TIGR00229">
    <property type="entry name" value="sensory_box"/>
    <property type="match status" value="1"/>
</dbReference>
<evidence type="ECO:0000256" key="1">
    <source>
        <dbReference type="ARBA" id="ARBA00022741"/>
    </source>
</evidence>
<dbReference type="CDD" id="cd00009">
    <property type="entry name" value="AAA"/>
    <property type="match status" value="1"/>
</dbReference>
<dbReference type="CDD" id="cd00130">
    <property type="entry name" value="PAS"/>
    <property type="match status" value="1"/>
</dbReference>
<proteinExistence type="predicted"/>
<dbReference type="Gene3D" id="1.10.10.60">
    <property type="entry name" value="Homeodomain-like"/>
    <property type="match status" value="1"/>
</dbReference>
<dbReference type="SUPFAM" id="SSF52540">
    <property type="entry name" value="P-loop containing nucleoside triphosphate hydrolases"/>
    <property type="match status" value="1"/>
</dbReference>
<evidence type="ECO:0000313" key="7">
    <source>
        <dbReference type="Proteomes" id="UP000640786"/>
    </source>
</evidence>
<dbReference type="PROSITE" id="PS50045">
    <property type="entry name" value="SIGMA54_INTERACT_4"/>
    <property type="match status" value="1"/>
</dbReference>
<dbReference type="InterPro" id="IPR027417">
    <property type="entry name" value="P-loop_NTPase"/>
</dbReference>
<dbReference type="Proteomes" id="UP000640786">
    <property type="component" value="Unassembled WGS sequence"/>
</dbReference>
<dbReference type="SUPFAM" id="SSF46689">
    <property type="entry name" value="Homeodomain-like"/>
    <property type="match status" value="1"/>
</dbReference>
<accession>A0ABR8R5Y9</accession>
<dbReference type="Gene3D" id="3.40.50.300">
    <property type="entry name" value="P-loop containing nucleotide triphosphate hydrolases"/>
    <property type="match status" value="1"/>
</dbReference>
<evidence type="ECO:0000259" key="5">
    <source>
        <dbReference type="PROSITE" id="PS50045"/>
    </source>
</evidence>
<sequence length="451" mass="52115">MSKGAVNPVEHKHLLQIYEFITEMSDNGIRAIDIQGRPVVYNQKMKELEGLTNEEAEKRIAKEIIQFGMEESILQQVLQSGQSIKNQKKTFWNEKGQEITTIRNILPIENDGHILGVVEFARDISAQEFMMYQPLRRYGQPLMFETITAVSDVMRNVISTAKVAAANRIPVMLIGESGTGKDMIAEGIHHALSEPNSQFITLICRRDEATVIAQLEKYVTELSNITFFAERIEYLSMDAQEKIVKMLKQHEKKNHVFIASIGDDPIELISTGKLSKRLYYFFSTITIQIPSLRERKEDIMPFVVDYLSRLRQNVGCIVKGLEADVEQIFLSYDWPGNLKELEVLLDEIASLISTEEYITKDMLPIYFRWKTQEINPKDQHTDTDLFIVQSEKDLRPLDQYIREVEDYYILNALSFFKGNVSQTAKALGIKRQSLQYRMKRMKAVEEKEYSE</sequence>